<evidence type="ECO:0000256" key="5">
    <source>
        <dbReference type="ARBA" id="ARBA00022749"/>
    </source>
</evidence>
<dbReference type="SUPFAM" id="SSF52317">
    <property type="entry name" value="Class I glutamine amidotransferase-like"/>
    <property type="match status" value="1"/>
</dbReference>
<dbReference type="FunFam" id="3.40.50.880:FF:000001">
    <property type="entry name" value="GMP synthase [glutamine-hydrolyzing]"/>
    <property type="match status" value="1"/>
</dbReference>
<keyword evidence="6 9" id="KW-0658">Purine biosynthesis</keyword>
<dbReference type="HAMAP" id="MF_00344">
    <property type="entry name" value="GMP_synthase"/>
    <property type="match status" value="1"/>
</dbReference>
<keyword evidence="3 9" id="KW-0436">Ligase</keyword>
<proteinExistence type="inferred from homology"/>
<comment type="pathway">
    <text evidence="2 9">Purine metabolism; GMP biosynthesis; GMP from XMP (L-Gln route): step 1/1.</text>
</comment>
<feature type="domain" description="GMPS ATP-PPase" evidence="11">
    <location>
        <begin position="196"/>
        <end position="385"/>
    </location>
</feature>
<feature type="active site" evidence="9">
    <location>
        <position position="171"/>
    </location>
</feature>
<dbReference type="Pfam" id="PF00958">
    <property type="entry name" value="GMP_synt_C"/>
    <property type="match status" value="1"/>
</dbReference>
<evidence type="ECO:0000256" key="10">
    <source>
        <dbReference type="PROSITE-ProRule" id="PRU00886"/>
    </source>
</evidence>
<dbReference type="NCBIfam" id="NF000848">
    <property type="entry name" value="PRK00074.1"/>
    <property type="match status" value="1"/>
</dbReference>
<feature type="binding site" evidence="10">
    <location>
        <begin position="223"/>
        <end position="229"/>
    </location>
    <ligand>
        <name>ATP</name>
        <dbReference type="ChEBI" id="CHEBI:30616"/>
    </ligand>
</feature>
<dbReference type="Gene3D" id="3.40.50.620">
    <property type="entry name" value="HUPs"/>
    <property type="match status" value="1"/>
</dbReference>
<evidence type="ECO:0000313" key="12">
    <source>
        <dbReference type="EMBL" id="GKU26431.1"/>
    </source>
</evidence>
<sequence length="510" mass="56686">MNKEIVLVVDFGGQYNQLIARRVRECGVYCEIIPFTYGVEKIKAKNPSAVIFTGGPNSVYGEDSPSIDSEIFNLGVPVLGICYGDQLMAHILGGKVDTAPVREYGKTNVNLDSTSKLFKGIESAETCWMSHTDYIAEAPNGFKITGHTDVCPIAAMENEEKKLYGVQFHPEVEHTPFGKKMLENFLYDICGLSKTWSMASFAEEKIKEIKEIVGDKKLICALSGGVDSSVAAVMVHKAVGKQLTCIFVDHGLLRKDEGDQVEKIFSEQFDMNLIRVNAQERFLSKLAGQADPETKRKIIGEEFIRVFEEEANKIGDAKFLVQGTIYPDVVESGTGTSAVIKSHHNVGGLPEDIDFQLIEPLRELFKDEVRAVGEELGIPHNLVWRQPFPGPGLAIRVLGEVTEEKLHIVREADAIYREEIALSGLEGKIWQYFAVLPDIRSVGVMGDERTYCHTIALRAVTSSDGMTSNWAHIPYEVLDKVSRRIVNEVQGVNRIVYDVTSKPPATIEWE</sequence>
<dbReference type="CDD" id="cd01997">
    <property type="entry name" value="GMP_synthase_C"/>
    <property type="match status" value="1"/>
</dbReference>
<dbReference type="EMBL" id="BQXY01000005">
    <property type="protein sequence ID" value="GKU26431.1"/>
    <property type="molecule type" value="Genomic_DNA"/>
</dbReference>
<dbReference type="GO" id="GO:0005524">
    <property type="term" value="F:ATP binding"/>
    <property type="evidence" value="ECO:0007669"/>
    <property type="project" value="UniProtKB-UniRule"/>
</dbReference>
<dbReference type="AlphaFoldDB" id="A0A9W6DBY3"/>
<dbReference type="RefSeq" id="WP_261853330.1">
    <property type="nucleotide sequence ID" value="NZ_BQXY01000005.1"/>
</dbReference>
<dbReference type="Gene3D" id="3.30.300.10">
    <property type="match status" value="1"/>
</dbReference>
<dbReference type="Gene3D" id="3.40.50.880">
    <property type="match status" value="1"/>
</dbReference>
<dbReference type="InterPro" id="IPR022955">
    <property type="entry name" value="GMP_synthase"/>
</dbReference>
<evidence type="ECO:0000256" key="2">
    <source>
        <dbReference type="ARBA" id="ARBA00005153"/>
    </source>
</evidence>
<keyword evidence="8 9" id="KW-0315">Glutamine amidotransferase</keyword>
<dbReference type="Pfam" id="PF02540">
    <property type="entry name" value="NAD_synthase"/>
    <property type="match status" value="1"/>
</dbReference>
<keyword evidence="7 9" id="KW-0067">ATP-binding</keyword>
<dbReference type="Proteomes" id="UP001057868">
    <property type="component" value="Unassembled WGS sequence"/>
</dbReference>
<evidence type="ECO:0000256" key="9">
    <source>
        <dbReference type="HAMAP-Rule" id="MF_00344"/>
    </source>
</evidence>
<dbReference type="NCBIfam" id="TIGR00888">
    <property type="entry name" value="guaA_Nterm"/>
    <property type="match status" value="1"/>
</dbReference>
<dbReference type="PROSITE" id="PS51273">
    <property type="entry name" value="GATASE_TYPE_1"/>
    <property type="match status" value="1"/>
</dbReference>
<dbReference type="InterPro" id="IPR004739">
    <property type="entry name" value="GMP_synth_GATase"/>
</dbReference>
<evidence type="ECO:0000256" key="3">
    <source>
        <dbReference type="ARBA" id="ARBA00022598"/>
    </source>
</evidence>
<feature type="active site" description="Nucleophile" evidence="9">
    <location>
        <position position="82"/>
    </location>
</feature>
<evidence type="ECO:0000256" key="8">
    <source>
        <dbReference type="ARBA" id="ARBA00022962"/>
    </source>
</evidence>
<keyword evidence="5 9" id="KW-0332">GMP biosynthesis</keyword>
<dbReference type="GO" id="GO:0003921">
    <property type="term" value="F:GMP synthase activity"/>
    <property type="evidence" value="ECO:0007669"/>
    <property type="project" value="InterPro"/>
</dbReference>
<comment type="subunit">
    <text evidence="9">Homodimer.</text>
</comment>
<reference evidence="12" key="1">
    <citation type="journal article" date="2023" name="Int. J. Syst. Evol. Microbiol.">
        <title>&lt;i&gt;Clostridium folliculivorans&lt;/i&gt; sp. nov., isolated from soil samples of an organic paddy in Japan.</title>
        <authorList>
            <person name="Tazawa J."/>
            <person name="Kobayashi H."/>
            <person name="Tanizawa Y."/>
            <person name="Uchino A."/>
            <person name="Tanaka F."/>
            <person name="Urashima Y."/>
            <person name="Miura S."/>
            <person name="Sakamoto M."/>
            <person name="Ohkuma M."/>
            <person name="Tohno M."/>
        </authorList>
    </citation>
    <scope>NUCLEOTIDE SEQUENCE</scope>
    <source>
        <strain evidence="12">D1-1</strain>
    </source>
</reference>
<dbReference type="InterPro" id="IPR014729">
    <property type="entry name" value="Rossmann-like_a/b/a_fold"/>
</dbReference>
<evidence type="ECO:0000259" key="11">
    <source>
        <dbReference type="PROSITE" id="PS51553"/>
    </source>
</evidence>
<dbReference type="PRINTS" id="PR00096">
    <property type="entry name" value="GATASE"/>
</dbReference>
<evidence type="ECO:0000313" key="13">
    <source>
        <dbReference type="Proteomes" id="UP001057868"/>
    </source>
</evidence>
<evidence type="ECO:0000256" key="6">
    <source>
        <dbReference type="ARBA" id="ARBA00022755"/>
    </source>
</evidence>
<dbReference type="PANTHER" id="PTHR11922">
    <property type="entry name" value="GMP SYNTHASE-RELATED"/>
    <property type="match status" value="1"/>
</dbReference>
<dbReference type="CDD" id="cd01742">
    <property type="entry name" value="GATase1_GMP_Synthase"/>
    <property type="match status" value="1"/>
</dbReference>
<accession>A0A9W6DBY3</accession>
<dbReference type="PANTHER" id="PTHR11922:SF2">
    <property type="entry name" value="GMP SYNTHASE [GLUTAMINE-HYDROLYZING]"/>
    <property type="match status" value="1"/>
</dbReference>
<dbReference type="SUPFAM" id="SSF52402">
    <property type="entry name" value="Adenine nucleotide alpha hydrolases-like"/>
    <property type="match status" value="1"/>
</dbReference>
<dbReference type="InterPro" id="IPR017926">
    <property type="entry name" value="GATASE"/>
</dbReference>
<dbReference type="InterPro" id="IPR025777">
    <property type="entry name" value="GMPS_ATP_PPase_dom"/>
</dbReference>
<dbReference type="InterPro" id="IPR022310">
    <property type="entry name" value="NAD/GMP_synthase"/>
</dbReference>
<dbReference type="Pfam" id="PF00117">
    <property type="entry name" value="GATase"/>
    <property type="match status" value="1"/>
</dbReference>
<dbReference type="InterPro" id="IPR001674">
    <property type="entry name" value="GMP_synth_C"/>
</dbReference>
<name>A0A9W6DBY3_9CLOT</name>
<comment type="function">
    <text evidence="1 9">Catalyzes the synthesis of GMP from XMP.</text>
</comment>
<keyword evidence="4 9" id="KW-0547">Nucleotide-binding</keyword>
<dbReference type="SUPFAM" id="SSF54810">
    <property type="entry name" value="GMP synthetase C-terminal dimerisation domain"/>
    <property type="match status" value="1"/>
</dbReference>
<comment type="catalytic activity">
    <reaction evidence="9">
        <text>XMP + L-glutamine + ATP + H2O = GMP + L-glutamate + AMP + diphosphate + 2 H(+)</text>
        <dbReference type="Rhea" id="RHEA:11680"/>
        <dbReference type="ChEBI" id="CHEBI:15377"/>
        <dbReference type="ChEBI" id="CHEBI:15378"/>
        <dbReference type="ChEBI" id="CHEBI:29985"/>
        <dbReference type="ChEBI" id="CHEBI:30616"/>
        <dbReference type="ChEBI" id="CHEBI:33019"/>
        <dbReference type="ChEBI" id="CHEBI:57464"/>
        <dbReference type="ChEBI" id="CHEBI:58115"/>
        <dbReference type="ChEBI" id="CHEBI:58359"/>
        <dbReference type="ChEBI" id="CHEBI:456215"/>
        <dbReference type="EC" id="6.3.5.2"/>
    </reaction>
</comment>
<feature type="active site" evidence="9">
    <location>
        <position position="169"/>
    </location>
</feature>
<dbReference type="NCBIfam" id="TIGR00884">
    <property type="entry name" value="guaA_Cterm"/>
    <property type="match status" value="1"/>
</dbReference>
<evidence type="ECO:0000256" key="4">
    <source>
        <dbReference type="ARBA" id="ARBA00022741"/>
    </source>
</evidence>
<protein>
    <recommendedName>
        <fullName evidence="9">GMP synthase [glutamine-hydrolyzing]</fullName>
        <ecNumber evidence="9">6.3.5.2</ecNumber>
    </recommendedName>
    <alternativeName>
        <fullName evidence="9">GMP synthetase</fullName>
    </alternativeName>
    <alternativeName>
        <fullName evidence="9">Glutamine amidotransferase</fullName>
    </alternativeName>
</protein>
<comment type="caution">
    <text evidence="12">The sequence shown here is derived from an EMBL/GenBank/DDBJ whole genome shotgun (WGS) entry which is preliminary data.</text>
</comment>
<dbReference type="InterPro" id="IPR029062">
    <property type="entry name" value="Class_I_gatase-like"/>
</dbReference>
<dbReference type="FunFam" id="3.30.300.10:FF:000002">
    <property type="entry name" value="GMP synthase [glutamine-hydrolyzing]"/>
    <property type="match status" value="1"/>
</dbReference>
<dbReference type="FunFam" id="3.40.50.620:FF:000001">
    <property type="entry name" value="GMP synthase [glutamine-hydrolyzing]"/>
    <property type="match status" value="1"/>
</dbReference>
<evidence type="ECO:0000256" key="1">
    <source>
        <dbReference type="ARBA" id="ARBA00002332"/>
    </source>
</evidence>
<organism evidence="12 13">
    <name type="scientific">Clostridium folliculivorans</name>
    <dbReference type="NCBI Taxonomy" id="2886038"/>
    <lineage>
        <taxon>Bacteria</taxon>
        <taxon>Bacillati</taxon>
        <taxon>Bacillota</taxon>
        <taxon>Clostridia</taxon>
        <taxon>Eubacteriales</taxon>
        <taxon>Clostridiaceae</taxon>
        <taxon>Clostridium</taxon>
    </lineage>
</organism>
<dbReference type="GO" id="GO:0005829">
    <property type="term" value="C:cytosol"/>
    <property type="evidence" value="ECO:0007669"/>
    <property type="project" value="TreeGrafter"/>
</dbReference>
<evidence type="ECO:0000256" key="7">
    <source>
        <dbReference type="ARBA" id="ARBA00022840"/>
    </source>
</evidence>
<dbReference type="PROSITE" id="PS51553">
    <property type="entry name" value="GMPS_ATP_PPASE"/>
    <property type="match status" value="1"/>
</dbReference>
<gene>
    <name evidence="9 12" type="primary">guaA</name>
    <name evidence="12" type="ORF">CFOLD11_32580</name>
</gene>
<keyword evidence="13" id="KW-1185">Reference proteome</keyword>
<dbReference type="EC" id="6.3.5.2" evidence="9"/>